<keyword evidence="5" id="KW-0547">Nucleotide-binding</keyword>
<dbReference type="Pfam" id="PF21948">
    <property type="entry name" value="LplA-B_cat"/>
    <property type="match status" value="1"/>
</dbReference>
<sequence length="337" mass="38509">MYQGEKSMKFISNNDIKDPMINLAMEEYILREIPTDDSYFLFYVNQPSIIIGKNQNTIEEINEPYIKEHGIKVVRRVSGGGAVYHDEGNLNFSFITEDDGDSFHNFKKFTQPIVEALKEMGVDAELSGRNDIEIEGGKKVSGNAMFTQKGRMFSHGTLMLESDISEVQNALKVNPKKIQSKGVKSVSARVGNINDYLDEKIDIEEFKERILDKIFGGLENVEEYKLTGDDWAKINQLSEEKYQTWEWNYGRNPKYNYDNSHKYPAGLLDVRLEVRGGRIEHAKIFGDFFGVGEVVDVENLLIGVEHNRDAIAEAIKDVDISHYLGRITREEFLDLIS</sequence>
<evidence type="ECO:0000256" key="7">
    <source>
        <dbReference type="ARBA" id="ARBA00048037"/>
    </source>
</evidence>
<evidence type="ECO:0000256" key="3">
    <source>
        <dbReference type="ARBA" id="ARBA00012367"/>
    </source>
</evidence>
<dbReference type="PANTHER" id="PTHR12561">
    <property type="entry name" value="LIPOATE-PROTEIN LIGASE"/>
    <property type="match status" value="1"/>
</dbReference>
<evidence type="ECO:0000256" key="4">
    <source>
        <dbReference type="ARBA" id="ARBA00022598"/>
    </source>
</evidence>
<name>A0A078M4A5_9STAP</name>
<dbReference type="PANTHER" id="PTHR12561:SF3">
    <property type="entry name" value="LIPOYLTRANSFERASE 1, MITOCHONDRIAL"/>
    <property type="match status" value="1"/>
</dbReference>
<dbReference type="Proteomes" id="UP000044136">
    <property type="component" value="Unassembled WGS sequence"/>
</dbReference>
<dbReference type="Gene3D" id="3.30.930.10">
    <property type="entry name" value="Bira Bifunctional Protein, Domain 2"/>
    <property type="match status" value="1"/>
</dbReference>
<evidence type="ECO:0000313" key="9">
    <source>
        <dbReference type="EMBL" id="CEA01074.1"/>
    </source>
</evidence>
<dbReference type="InterPro" id="IPR045864">
    <property type="entry name" value="aa-tRNA-synth_II/BPL/LPL"/>
</dbReference>
<dbReference type="Pfam" id="PF10437">
    <property type="entry name" value="Lip_prot_lig_C"/>
    <property type="match status" value="1"/>
</dbReference>
<dbReference type="GO" id="GO:0009249">
    <property type="term" value="P:protein lipoylation"/>
    <property type="evidence" value="ECO:0007669"/>
    <property type="project" value="InterPro"/>
</dbReference>
<dbReference type="SUPFAM" id="SSF82649">
    <property type="entry name" value="SufE/NifU"/>
    <property type="match status" value="1"/>
</dbReference>
<accession>A0A078M4A5</accession>
<comment type="catalytic activity">
    <reaction evidence="7">
        <text>L-lysyl-[lipoyl-carrier protein] + (R)-lipoate + ATP = N(6)-[(R)-lipoyl]-L-lysyl-[lipoyl-carrier protein] + AMP + diphosphate + H(+)</text>
        <dbReference type="Rhea" id="RHEA:49288"/>
        <dbReference type="Rhea" id="RHEA-COMP:10500"/>
        <dbReference type="Rhea" id="RHEA-COMP:10502"/>
        <dbReference type="ChEBI" id="CHEBI:15378"/>
        <dbReference type="ChEBI" id="CHEBI:29969"/>
        <dbReference type="ChEBI" id="CHEBI:30616"/>
        <dbReference type="ChEBI" id="CHEBI:33019"/>
        <dbReference type="ChEBI" id="CHEBI:83088"/>
        <dbReference type="ChEBI" id="CHEBI:83099"/>
        <dbReference type="ChEBI" id="CHEBI:456215"/>
        <dbReference type="EC" id="6.3.1.20"/>
    </reaction>
</comment>
<dbReference type="CDD" id="cd16443">
    <property type="entry name" value="LplA"/>
    <property type="match status" value="1"/>
</dbReference>
<dbReference type="FunFam" id="3.30.930.10:FF:000072">
    <property type="entry name" value="Lipoate--protein ligase"/>
    <property type="match status" value="1"/>
</dbReference>
<dbReference type="EC" id="6.3.1.20" evidence="3"/>
<dbReference type="InterPro" id="IPR004562">
    <property type="entry name" value="LipoylTrfase_LipoateP_Ligase"/>
</dbReference>
<keyword evidence="10" id="KW-1185">Reference proteome</keyword>
<dbReference type="GO" id="GO:0005737">
    <property type="term" value="C:cytoplasm"/>
    <property type="evidence" value="ECO:0007669"/>
    <property type="project" value="TreeGrafter"/>
</dbReference>
<gene>
    <name evidence="9" type="primary">lplJ_2</name>
    <name evidence="9" type="ORF">BN1048_01226</name>
</gene>
<dbReference type="InterPro" id="IPR019491">
    <property type="entry name" value="Lipoate_protein_ligase_C"/>
</dbReference>
<dbReference type="GO" id="GO:0016979">
    <property type="term" value="F:lipoate-protein ligase activity"/>
    <property type="evidence" value="ECO:0007669"/>
    <property type="project" value="UniProtKB-EC"/>
</dbReference>
<keyword evidence="6" id="KW-0067">ATP-binding</keyword>
<feature type="domain" description="BPL/LPL catalytic" evidence="8">
    <location>
        <begin position="34"/>
        <end position="222"/>
    </location>
</feature>
<dbReference type="NCBIfam" id="TIGR00545">
    <property type="entry name" value="lipoyltrans"/>
    <property type="match status" value="1"/>
</dbReference>
<evidence type="ECO:0000256" key="2">
    <source>
        <dbReference type="ARBA" id="ARBA00005124"/>
    </source>
</evidence>
<evidence type="ECO:0000256" key="6">
    <source>
        <dbReference type="ARBA" id="ARBA00022840"/>
    </source>
</evidence>
<dbReference type="UniPathway" id="UPA00537">
    <property type="reaction ID" value="UER00594"/>
</dbReference>
<dbReference type="InterPro" id="IPR004143">
    <property type="entry name" value="BPL_LPL_catalytic"/>
</dbReference>
<evidence type="ECO:0000256" key="5">
    <source>
        <dbReference type="ARBA" id="ARBA00022741"/>
    </source>
</evidence>
<dbReference type="STRING" id="1461582.BN1048_01226"/>
<comment type="pathway">
    <text evidence="2">Protein modification; protein lipoylation via exogenous pathway; protein N(6)-(lipoyl)lysine from lipoate: step 1/2.</text>
</comment>
<dbReference type="EMBL" id="CCSE01000001">
    <property type="protein sequence ID" value="CEA01074.1"/>
    <property type="molecule type" value="Genomic_DNA"/>
</dbReference>
<dbReference type="Gene3D" id="3.30.390.50">
    <property type="entry name" value="CO dehydrogenase flavoprotein, C-terminal domain"/>
    <property type="match status" value="1"/>
</dbReference>
<protein>
    <recommendedName>
        <fullName evidence="3">lipoate--protein ligase</fullName>
        <ecNumber evidence="3">6.3.1.20</ecNumber>
    </recommendedName>
</protein>
<keyword evidence="4 9" id="KW-0436">Ligase</keyword>
<dbReference type="AlphaFoldDB" id="A0A078M4A5"/>
<dbReference type="HOGENOM" id="CLU_022986_0_2_9"/>
<evidence type="ECO:0000313" key="10">
    <source>
        <dbReference type="Proteomes" id="UP000044136"/>
    </source>
</evidence>
<proteinExistence type="predicted"/>
<reference evidence="9 10" key="1">
    <citation type="submission" date="2014-07" db="EMBL/GenBank/DDBJ databases">
        <authorList>
            <person name="Urmite Genomes Urmite Genomes"/>
        </authorList>
    </citation>
    <scope>NUCLEOTIDE SEQUENCE [LARGE SCALE GENOMIC DNA]</scope>
    <source>
        <strain evidence="9 10">13MG44_air</strain>
    </source>
</reference>
<comment type="pathway">
    <text evidence="1">Protein modification; protein lipoylation via exogenous pathway; protein N(6)-(lipoyl)lysine from lipoate: step 2/2.</text>
</comment>
<organism evidence="9 10">
    <name type="scientific">Jeotgalicoccus saudimassiliensis</name>
    <dbReference type="NCBI Taxonomy" id="1461582"/>
    <lineage>
        <taxon>Bacteria</taxon>
        <taxon>Bacillati</taxon>
        <taxon>Bacillota</taxon>
        <taxon>Bacilli</taxon>
        <taxon>Bacillales</taxon>
        <taxon>Staphylococcaceae</taxon>
        <taxon>Jeotgalicoccus</taxon>
    </lineage>
</organism>
<evidence type="ECO:0000259" key="8">
    <source>
        <dbReference type="PROSITE" id="PS51733"/>
    </source>
</evidence>
<dbReference type="eggNOG" id="COG0095">
    <property type="taxonomic scope" value="Bacteria"/>
</dbReference>
<evidence type="ECO:0000256" key="1">
    <source>
        <dbReference type="ARBA" id="ARBA00005085"/>
    </source>
</evidence>
<dbReference type="PROSITE" id="PS51733">
    <property type="entry name" value="BPL_LPL_CATALYTIC"/>
    <property type="match status" value="1"/>
</dbReference>
<dbReference type="GO" id="GO:0017118">
    <property type="term" value="F:lipoyltransferase activity"/>
    <property type="evidence" value="ECO:0007669"/>
    <property type="project" value="TreeGrafter"/>
</dbReference>
<dbReference type="GO" id="GO:0005524">
    <property type="term" value="F:ATP binding"/>
    <property type="evidence" value="ECO:0007669"/>
    <property type="project" value="UniProtKB-KW"/>
</dbReference>
<dbReference type="SUPFAM" id="SSF55681">
    <property type="entry name" value="Class II aaRS and biotin synthetases"/>
    <property type="match status" value="1"/>
</dbReference>